<proteinExistence type="predicted"/>
<feature type="region of interest" description="Disordered" evidence="1">
    <location>
        <begin position="150"/>
        <end position="169"/>
    </location>
</feature>
<accession>A0AAD8S0G7</accession>
<evidence type="ECO:0000256" key="1">
    <source>
        <dbReference type="SAM" id="MobiDB-lite"/>
    </source>
</evidence>
<feature type="region of interest" description="Disordered" evidence="1">
    <location>
        <begin position="1"/>
        <end position="63"/>
    </location>
</feature>
<reference evidence="3" key="1">
    <citation type="submission" date="2023-07" db="EMBL/GenBank/DDBJ databases">
        <title>A chromosome-level genome assembly of Lolium multiflorum.</title>
        <authorList>
            <person name="Chen Y."/>
            <person name="Copetti D."/>
            <person name="Kolliker R."/>
            <person name="Studer B."/>
        </authorList>
    </citation>
    <scope>NUCLEOTIDE SEQUENCE</scope>
    <source>
        <strain evidence="3">02402/16</strain>
        <tissue evidence="3">Leaf</tissue>
    </source>
</reference>
<dbReference type="SUPFAM" id="SSF81383">
    <property type="entry name" value="F-box domain"/>
    <property type="match status" value="1"/>
</dbReference>
<dbReference type="AlphaFoldDB" id="A0AAD8S0G7"/>
<evidence type="ECO:0000313" key="3">
    <source>
        <dbReference type="EMBL" id="KAK1643506.1"/>
    </source>
</evidence>
<dbReference type="InterPro" id="IPR055290">
    <property type="entry name" value="At3g26010-like"/>
</dbReference>
<dbReference type="InterPro" id="IPR036047">
    <property type="entry name" value="F-box-like_dom_sf"/>
</dbReference>
<dbReference type="PROSITE" id="PS50181">
    <property type="entry name" value="FBOX"/>
    <property type="match status" value="1"/>
</dbReference>
<comment type="caution">
    <text evidence="3">The sequence shown here is derived from an EMBL/GenBank/DDBJ whole genome shotgun (WGS) entry which is preliminary data.</text>
</comment>
<evidence type="ECO:0000259" key="2">
    <source>
        <dbReference type="PROSITE" id="PS50181"/>
    </source>
</evidence>
<evidence type="ECO:0000313" key="4">
    <source>
        <dbReference type="Proteomes" id="UP001231189"/>
    </source>
</evidence>
<name>A0AAD8S0G7_LOLMU</name>
<feature type="compositionally biased region" description="Basic and acidic residues" evidence="1">
    <location>
        <begin position="159"/>
        <end position="169"/>
    </location>
</feature>
<dbReference type="InterPro" id="IPR001810">
    <property type="entry name" value="F-box_dom"/>
</dbReference>
<gene>
    <name evidence="3" type="ORF">QYE76_061311</name>
</gene>
<dbReference type="PANTHER" id="PTHR35546">
    <property type="entry name" value="F-BOX PROTEIN INTERACTION DOMAIN PROTEIN-RELATED"/>
    <property type="match status" value="1"/>
</dbReference>
<dbReference type="Pfam" id="PF00646">
    <property type="entry name" value="F-box"/>
    <property type="match status" value="1"/>
</dbReference>
<sequence>MQLGGGEEACKDPGNPQATGHQVRGRAAPSPSHSSPPFPSTEPSSSEEHEDEQQQQATASLPEDALVEILSRVPYRSLRRFSCVSKRWLALCSDPKIRRRCPQTLSGFFYSGLRDIKFHNLLAGGAPPMLDPSMPFPARELHARHTRTMLQQPSPLPVHEMDSRGRMHH</sequence>
<feature type="domain" description="F-box" evidence="2">
    <location>
        <begin position="55"/>
        <end position="101"/>
    </location>
</feature>
<keyword evidence="4" id="KW-1185">Reference proteome</keyword>
<dbReference type="PANTHER" id="PTHR35546:SF48">
    <property type="entry name" value="F-BOX DOMAIN-CONTAINING PROTEIN"/>
    <property type="match status" value="1"/>
</dbReference>
<organism evidence="3 4">
    <name type="scientific">Lolium multiflorum</name>
    <name type="common">Italian ryegrass</name>
    <name type="synonym">Lolium perenne subsp. multiflorum</name>
    <dbReference type="NCBI Taxonomy" id="4521"/>
    <lineage>
        <taxon>Eukaryota</taxon>
        <taxon>Viridiplantae</taxon>
        <taxon>Streptophyta</taxon>
        <taxon>Embryophyta</taxon>
        <taxon>Tracheophyta</taxon>
        <taxon>Spermatophyta</taxon>
        <taxon>Magnoliopsida</taxon>
        <taxon>Liliopsida</taxon>
        <taxon>Poales</taxon>
        <taxon>Poaceae</taxon>
        <taxon>BOP clade</taxon>
        <taxon>Pooideae</taxon>
        <taxon>Poodae</taxon>
        <taxon>Poeae</taxon>
        <taxon>Poeae Chloroplast Group 2 (Poeae type)</taxon>
        <taxon>Loliodinae</taxon>
        <taxon>Loliinae</taxon>
        <taxon>Lolium</taxon>
    </lineage>
</organism>
<dbReference type="Proteomes" id="UP001231189">
    <property type="component" value="Unassembled WGS sequence"/>
</dbReference>
<dbReference type="EMBL" id="JAUUTY010000004">
    <property type="protein sequence ID" value="KAK1643506.1"/>
    <property type="molecule type" value="Genomic_DNA"/>
</dbReference>
<dbReference type="Gene3D" id="1.20.1280.50">
    <property type="match status" value="1"/>
</dbReference>
<protein>
    <recommendedName>
        <fullName evidence="2">F-box domain-containing protein</fullName>
    </recommendedName>
</protein>
<dbReference type="SMART" id="SM00256">
    <property type="entry name" value="FBOX"/>
    <property type="match status" value="1"/>
</dbReference>
<dbReference type="CDD" id="cd22157">
    <property type="entry name" value="F-box_AtFBW1-like"/>
    <property type="match status" value="1"/>
</dbReference>